<dbReference type="EMBL" id="JARAKH010000002">
    <property type="protein sequence ID" value="KAK8406891.1"/>
    <property type="molecule type" value="Genomic_DNA"/>
</dbReference>
<name>A0AAW0V3W0_SCYPA</name>
<evidence type="ECO:0000313" key="1">
    <source>
        <dbReference type="EMBL" id="KAK8406891.1"/>
    </source>
</evidence>
<dbReference type="AlphaFoldDB" id="A0AAW0V3W0"/>
<protein>
    <submittedName>
        <fullName evidence="1">Uncharacterized protein</fullName>
    </submittedName>
</protein>
<dbReference type="PANTHER" id="PTHR47326">
    <property type="entry name" value="TRANSPOSABLE ELEMENT TC3 TRANSPOSASE-LIKE PROTEIN"/>
    <property type="match status" value="1"/>
</dbReference>
<proteinExistence type="predicted"/>
<dbReference type="GO" id="GO:0003676">
    <property type="term" value="F:nucleic acid binding"/>
    <property type="evidence" value="ECO:0007669"/>
    <property type="project" value="InterPro"/>
</dbReference>
<dbReference type="PANTHER" id="PTHR47326:SF1">
    <property type="entry name" value="HTH PSQ-TYPE DOMAIN-CONTAINING PROTEIN"/>
    <property type="match status" value="1"/>
</dbReference>
<accession>A0AAW0V3W0</accession>
<organism evidence="1 2">
    <name type="scientific">Scylla paramamosain</name>
    <name type="common">Mud crab</name>
    <dbReference type="NCBI Taxonomy" id="85552"/>
    <lineage>
        <taxon>Eukaryota</taxon>
        <taxon>Metazoa</taxon>
        <taxon>Ecdysozoa</taxon>
        <taxon>Arthropoda</taxon>
        <taxon>Crustacea</taxon>
        <taxon>Multicrustacea</taxon>
        <taxon>Malacostraca</taxon>
        <taxon>Eumalacostraca</taxon>
        <taxon>Eucarida</taxon>
        <taxon>Decapoda</taxon>
        <taxon>Pleocyemata</taxon>
        <taxon>Brachyura</taxon>
        <taxon>Eubrachyura</taxon>
        <taxon>Portunoidea</taxon>
        <taxon>Portunidae</taxon>
        <taxon>Portuninae</taxon>
        <taxon>Scylla</taxon>
    </lineage>
</organism>
<evidence type="ECO:0000313" key="2">
    <source>
        <dbReference type="Proteomes" id="UP001487740"/>
    </source>
</evidence>
<sequence length="103" mass="12002">MNVLVPLFIPLGQQLTNGRWIGRDGPIPWPPRSPDITPLGFFLWGYVKDIVYRTKTRDINDIKHRVTDVIATTNEATLQRTWQEIEYRLDVLRATNVAHIEVY</sequence>
<dbReference type="InterPro" id="IPR036397">
    <property type="entry name" value="RNaseH_sf"/>
</dbReference>
<reference evidence="1 2" key="1">
    <citation type="submission" date="2023-03" db="EMBL/GenBank/DDBJ databases">
        <title>High-quality genome of Scylla paramamosain provides insights in environmental adaptation.</title>
        <authorList>
            <person name="Zhang L."/>
        </authorList>
    </citation>
    <scope>NUCLEOTIDE SEQUENCE [LARGE SCALE GENOMIC DNA]</scope>
    <source>
        <strain evidence="1">LZ_2023a</strain>
        <tissue evidence="1">Muscle</tissue>
    </source>
</reference>
<dbReference type="Gene3D" id="3.30.420.10">
    <property type="entry name" value="Ribonuclease H-like superfamily/Ribonuclease H"/>
    <property type="match status" value="1"/>
</dbReference>
<dbReference type="Proteomes" id="UP001487740">
    <property type="component" value="Unassembled WGS sequence"/>
</dbReference>
<comment type="caution">
    <text evidence="1">The sequence shown here is derived from an EMBL/GenBank/DDBJ whole genome shotgun (WGS) entry which is preliminary data.</text>
</comment>
<gene>
    <name evidence="1" type="ORF">O3P69_007446</name>
</gene>
<keyword evidence="2" id="KW-1185">Reference proteome</keyword>